<keyword evidence="2" id="KW-0547">Nucleotide-binding</keyword>
<evidence type="ECO:0000313" key="6">
    <source>
        <dbReference type="Proteomes" id="UP000288587"/>
    </source>
</evidence>
<dbReference type="Pfam" id="PF00437">
    <property type="entry name" value="T2SSE"/>
    <property type="match status" value="1"/>
</dbReference>
<evidence type="ECO:0000256" key="1">
    <source>
        <dbReference type="ARBA" id="ARBA00006611"/>
    </source>
</evidence>
<dbReference type="OrthoDB" id="5790493at2"/>
<keyword evidence="3" id="KW-0067">ATP-binding</keyword>
<dbReference type="Gene3D" id="3.30.450.90">
    <property type="match status" value="1"/>
</dbReference>
<dbReference type="EMBL" id="SACM01000001">
    <property type="protein sequence ID" value="RVT88583.1"/>
    <property type="molecule type" value="Genomic_DNA"/>
</dbReference>
<dbReference type="AlphaFoldDB" id="A0A3S2VJ86"/>
<dbReference type="FunFam" id="3.40.50.300:FF:000398">
    <property type="entry name" value="Type IV pilus assembly ATPase PilB"/>
    <property type="match status" value="1"/>
</dbReference>
<dbReference type="SUPFAM" id="SSF52540">
    <property type="entry name" value="P-loop containing nucleoside triphosphate hydrolases"/>
    <property type="match status" value="1"/>
</dbReference>
<dbReference type="SUPFAM" id="SSF160246">
    <property type="entry name" value="EspE N-terminal domain-like"/>
    <property type="match status" value="1"/>
</dbReference>
<accession>A0A3S2VJ86</accession>
<reference evidence="5 6" key="1">
    <citation type="submission" date="2019-01" db="EMBL/GenBank/DDBJ databases">
        <authorList>
            <person name="Chen W.-M."/>
        </authorList>
    </citation>
    <scope>NUCLEOTIDE SEQUENCE [LARGE SCALE GENOMIC DNA]</scope>
    <source>
        <strain evidence="5 6">CCP-18</strain>
    </source>
</reference>
<dbReference type="CDD" id="cd01129">
    <property type="entry name" value="PulE-GspE-like"/>
    <property type="match status" value="1"/>
</dbReference>
<comment type="caution">
    <text evidence="5">The sequence shown here is derived from an EMBL/GenBank/DDBJ whole genome shotgun (WGS) entry which is preliminary data.</text>
</comment>
<organism evidence="5 6">
    <name type="scientific">Inhella crocodyli</name>
    <dbReference type="NCBI Taxonomy" id="2499851"/>
    <lineage>
        <taxon>Bacteria</taxon>
        <taxon>Pseudomonadati</taxon>
        <taxon>Pseudomonadota</taxon>
        <taxon>Betaproteobacteria</taxon>
        <taxon>Burkholderiales</taxon>
        <taxon>Sphaerotilaceae</taxon>
        <taxon>Inhella</taxon>
    </lineage>
</organism>
<proteinExistence type="inferred from homology"/>
<sequence length="579" mass="62738">MALRDDVPPAITPPPVRLGERLLGLGLLRAPDLEAALAYQAAHGGRLGDVLLRMGALTVDSLLAPLAEHLGVRPVRGEALSEDALRQGAEALGRDASRLHRLKALVWQEDDGAWWVASHLPQAPDLQETVLACPWGPQARWALMPETELEAWLERLTRPATGAGATGPLDERALRELAEDAPVVALVNNLIAQAVEARASDIHLEPGERQLEVRLRIDGVLHVRQTLPMDRYPAVASRIKLIAGIDIAERRLPQDGRISTRAAGAEMDVRVSTIPAVYGESIVMRLLPKKRDDLSLDRLGMRPPQLLQFKRWLHMPNGLVLVTGPTGSGKSTSLYTALAATNDRTRKIVTVEDPVEFRLPHVIQVQAQPDIGYTFARALRAFLRHDPDIIMVGEIRDRETAEIAIQSALTGHLVLATLHTNDAPSAITRLVDMGIEPFLVAASLRAVMAQRLVRRLCEACAVDAGAPPPTLSEGLLARVEGARRADGEVAAPRWRSAVGCARCGGSGFLGRLGIYEMMDVDADLQHAISQQAPMARLVELANRAGRRSLADEGLARVMQGTSTWDEVLRATGGAMEEGA</sequence>
<dbReference type="PROSITE" id="PS00662">
    <property type="entry name" value="T2SP_E"/>
    <property type="match status" value="1"/>
</dbReference>
<dbReference type="PANTHER" id="PTHR30258">
    <property type="entry name" value="TYPE II SECRETION SYSTEM PROTEIN GSPE-RELATED"/>
    <property type="match status" value="1"/>
</dbReference>
<comment type="similarity">
    <text evidence="1">Belongs to the GSP E family.</text>
</comment>
<evidence type="ECO:0000313" key="5">
    <source>
        <dbReference type="EMBL" id="RVT88583.1"/>
    </source>
</evidence>
<evidence type="ECO:0000256" key="2">
    <source>
        <dbReference type="ARBA" id="ARBA00022741"/>
    </source>
</evidence>
<gene>
    <name evidence="5" type="ORF">EOD73_06340</name>
</gene>
<dbReference type="SMART" id="SM00382">
    <property type="entry name" value="AAA"/>
    <property type="match status" value="1"/>
</dbReference>
<name>A0A3S2VJ86_9BURK</name>
<dbReference type="InterPro" id="IPR027417">
    <property type="entry name" value="P-loop_NTPase"/>
</dbReference>
<dbReference type="GO" id="GO:0005886">
    <property type="term" value="C:plasma membrane"/>
    <property type="evidence" value="ECO:0007669"/>
    <property type="project" value="TreeGrafter"/>
</dbReference>
<evidence type="ECO:0000256" key="3">
    <source>
        <dbReference type="ARBA" id="ARBA00022840"/>
    </source>
</evidence>
<evidence type="ECO:0000259" key="4">
    <source>
        <dbReference type="PROSITE" id="PS00662"/>
    </source>
</evidence>
<dbReference type="InterPro" id="IPR037257">
    <property type="entry name" value="T2SS_E_N_sf"/>
</dbReference>
<dbReference type="InterPro" id="IPR001482">
    <property type="entry name" value="T2SS/T4SS_dom"/>
</dbReference>
<dbReference type="GO" id="GO:0016887">
    <property type="term" value="F:ATP hydrolysis activity"/>
    <property type="evidence" value="ECO:0007669"/>
    <property type="project" value="TreeGrafter"/>
</dbReference>
<feature type="domain" description="Bacterial type II secretion system protein E" evidence="4">
    <location>
        <begin position="383"/>
        <end position="397"/>
    </location>
</feature>
<protein>
    <submittedName>
        <fullName evidence="5">Type II/IV secretion system protein</fullName>
    </submittedName>
</protein>
<dbReference type="Proteomes" id="UP000288587">
    <property type="component" value="Unassembled WGS sequence"/>
</dbReference>
<dbReference type="PANTHER" id="PTHR30258:SF2">
    <property type="entry name" value="COMG OPERON PROTEIN 1"/>
    <property type="match status" value="1"/>
</dbReference>
<dbReference type="RefSeq" id="WP_127681905.1">
    <property type="nucleotide sequence ID" value="NZ_SACM01000001.1"/>
</dbReference>
<dbReference type="InterPro" id="IPR003593">
    <property type="entry name" value="AAA+_ATPase"/>
</dbReference>
<keyword evidence="6" id="KW-1185">Reference proteome</keyword>
<dbReference type="GO" id="GO:0005524">
    <property type="term" value="F:ATP binding"/>
    <property type="evidence" value="ECO:0007669"/>
    <property type="project" value="UniProtKB-KW"/>
</dbReference>
<dbReference type="Gene3D" id="3.40.50.300">
    <property type="entry name" value="P-loop containing nucleotide triphosphate hydrolases"/>
    <property type="match status" value="1"/>
</dbReference>
<dbReference type="FunFam" id="3.30.450.90:FF:000001">
    <property type="entry name" value="Type II secretion system ATPase GspE"/>
    <property type="match status" value="1"/>
</dbReference>